<keyword evidence="10" id="KW-0863">Zinc-finger</keyword>
<evidence type="ECO:0000313" key="24">
    <source>
        <dbReference type="Proteomes" id="UP000663852"/>
    </source>
</evidence>
<dbReference type="SUPFAM" id="SSF57889">
    <property type="entry name" value="Cysteine-rich domain"/>
    <property type="match status" value="1"/>
</dbReference>
<keyword evidence="8" id="KW-0479">Metal-binding</keyword>
<dbReference type="GO" id="GO:0005524">
    <property type="term" value="F:ATP binding"/>
    <property type="evidence" value="ECO:0007669"/>
    <property type="project" value="UniProtKB-KW"/>
</dbReference>
<evidence type="ECO:0000256" key="3">
    <source>
        <dbReference type="ARBA" id="ARBA00012513"/>
    </source>
</evidence>
<dbReference type="InterPro" id="IPR000719">
    <property type="entry name" value="Prot_kinase_dom"/>
</dbReference>
<dbReference type="GO" id="GO:1901888">
    <property type="term" value="P:regulation of cell junction assembly"/>
    <property type="evidence" value="ECO:0007669"/>
    <property type="project" value="TreeGrafter"/>
</dbReference>
<dbReference type="Pfam" id="PF25346">
    <property type="entry name" value="PH_MRCK"/>
    <property type="match status" value="1"/>
</dbReference>
<evidence type="ECO:0000256" key="11">
    <source>
        <dbReference type="ARBA" id="ARBA00022777"/>
    </source>
</evidence>
<evidence type="ECO:0000256" key="5">
    <source>
        <dbReference type="ARBA" id="ARBA00022527"/>
    </source>
</evidence>
<dbReference type="InterPro" id="IPR000961">
    <property type="entry name" value="AGC-kinase_C"/>
</dbReference>
<dbReference type="GO" id="GO:0072518">
    <property type="term" value="F:Rho-dependent protein serine/threonine kinase activity"/>
    <property type="evidence" value="ECO:0007669"/>
    <property type="project" value="TreeGrafter"/>
</dbReference>
<dbReference type="PROSITE" id="PS50081">
    <property type="entry name" value="ZF_DAG_PE_2"/>
    <property type="match status" value="1"/>
</dbReference>
<dbReference type="GO" id="GO:0005856">
    <property type="term" value="C:cytoskeleton"/>
    <property type="evidence" value="ECO:0007669"/>
    <property type="project" value="TreeGrafter"/>
</dbReference>
<feature type="domain" description="Protein kinase" evidence="20">
    <location>
        <begin position="79"/>
        <end position="341"/>
    </location>
</feature>
<organism evidence="23 24">
    <name type="scientific">Adineta ricciae</name>
    <name type="common">Rotifer</name>
    <dbReference type="NCBI Taxonomy" id="249248"/>
    <lineage>
        <taxon>Eukaryota</taxon>
        <taxon>Metazoa</taxon>
        <taxon>Spiralia</taxon>
        <taxon>Gnathifera</taxon>
        <taxon>Rotifera</taxon>
        <taxon>Eurotatoria</taxon>
        <taxon>Bdelloidea</taxon>
        <taxon>Adinetida</taxon>
        <taxon>Adinetidae</taxon>
        <taxon>Adineta</taxon>
    </lineage>
</organism>
<evidence type="ECO:0000256" key="18">
    <source>
        <dbReference type="SAM" id="MobiDB-lite"/>
    </source>
</evidence>
<evidence type="ECO:0000259" key="19">
    <source>
        <dbReference type="PROSITE" id="PS50003"/>
    </source>
</evidence>
<protein>
    <recommendedName>
        <fullName evidence="3">non-specific serine/threonine protein kinase</fullName>
        <ecNumber evidence="3">2.7.11.1</ecNumber>
    </recommendedName>
</protein>
<dbReference type="PROSITE" id="PS00108">
    <property type="entry name" value="PROTEIN_KINASE_ST"/>
    <property type="match status" value="1"/>
</dbReference>
<comment type="catalytic activity">
    <reaction evidence="15">
        <text>L-threonyl-[protein] + ATP = O-phospho-L-threonyl-[protein] + ADP + H(+)</text>
        <dbReference type="Rhea" id="RHEA:46608"/>
        <dbReference type="Rhea" id="RHEA-COMP:11060"/>
        <dbReference type="Rhea" id="RHEA-COMP:11605"/>
        <dbReference type="ChEBI" id="CHEBI:15378"/>
        <dbReference type="ChEBI" id="CHEBI:30013"/>
        <dbReference type="ChEBI" id="CHEBI:30616"/>
        <dbReference type="ChEBI" id="CHEBI:61977"/>
        <dbReference type="ChEBI" id="CHEBI:456216"/>
        <dbReference type="EC" id="2.7.11.1"/>
    </reaction>
</comment>
<evidence type="ECO:0000259" key="22">
    <source>
        <dbReference type="PROSITE" id="PS51285"/>
    </source>
</evidence>
<dbReference type="InterPro" id="IPR011993">
    <property type="entry name" value="PH-like_dom_sf"/>
</dbReference>
<dbReference type="Gene3D" id="3.30.200.20">
    <property type="entry name" value="Phosphorylase Kinase, domain 1"/>
    <property type="match status" value="1"/>
</dbReference>
<keyword evidence="13" id="KW-0067">ATP-binding</keyword>
<dbReference type="Gene3D" id="2.30.29.30">
    <property type="entry name" value="Pleckstrin-homology domain (PH domain)/Phosphotyrosine-binding domain (PTB)"/>
    <property type="match status" value="1"/>
</dbReference>
<evidence type="ECO:0000256" key="1">
    <source>
        <dbReference type="ARBA" id="ARBA00001946"/>
    </source>
</evidence>
<dbReference type="SMART" id="SM00133">
    <property type="entry name" value="S_TK_X"/>
    <property type="match status" value="1"/>
</dbReference>
<evidence type="ECO:0000256" key="12">
    <source>
        <dbReference type="ARBA" id="ARBA00022833"/>
    </source>
</evidence>
<keyword evidence="6" id="KW-0597">Phosphoprotein</keyword>
<dbReference type="Gene3D" id="3.30.60.20">
    <property type="match status" value="1"/>
</dbReference>
<keyword evidence="5" id="KW-0723">Serine/threonine-protein kinase</keyword>
<reference evidence="23" key="1">
    <citation type="submission" date="2021-02" db="EMBL/GenBank/DDBJ databases">
        <authorList>
            <person name="Nowell W R."/>
        </authorList>
    </citation>
    <scope>NUCLEOTIDE SEQUENCE</scope>
</reference>
<feature type="coiled-coil region" evidence="17">
    <location>
        <begin position="1029"/>
        <end position="1060"/>
    </location>
</feature>
<dbReference type="CDD" id="cd20813">
    <property type="entry name" value="C1_ROCK"/>
    <property type="match status" value="1"/>
</dbReference>
<evidence type="ECO:0000256" key="4">
    <source>
        <dbReference type="ARBA" id="ARBA00022490"/>
    </source>
</evidence>
<dbReference type="PANTHER" id="PTHR22988:SF71">
    <property type="entry name" value="CITRON RHO-INTERACTING KINASE"/>
    <property type="match status" value="1"/>
</dbReference>
<dbReference type="Gene3D" id="1.20.5.340">
    <property type="match status" value="1"/>
</dbReference>
<dbReference type="InterPro" id="IPR046349">
    <property type="entry name" value="C1-like_sf"/>
</dbReference>
<dbReference type="SUPFAM" id="SSF56112">
    <property type="entry name" value="Protein kinase-like (PK-like)"/>
    <property type="match status" value="1"/>
</dbReference>
<dbReference type="EMBL" id="CAJNOJ010000028">
    <property type="protein sequence ID" value="CAF0877733.1"/>
    <property type="molecule type" value="Genomic_DNA"/>
</dbReference>
<dbReference type="GO" id="GO:0007266">
    <property type="term" value="P:Rho protein signal transduction"/>
    <property type="evidence" value="ECO:0007669"/>
    <property type="project" value="TreeGrafter"/>
</dbReference>
<feature type="coiled-coil region" evidence="17">
    <location>
        <begin position="474"/>
        <end position="683"/>
    </location>
</feature>
<evidence type="ECO:0000256" key="8">
    <source>
        <dbReference type="ARBA" id="ARBA00022723"/>
    </source>
</evidence>
<dbReference type="GO" id="GO:0030866">
    <property type="term" value="P:cortical actin cytoskeleton organization"/>
    <property type="evidence" value="ECO:0007669"/>
    <property type="project" value="TreeGrafter"/>
</dbReference>
<keyword evidence="9" id="KW-0547">Nucleotide-binding</keyword>
<dbReference type="SMART" id="SM00220">
    <property type="entry name" value="S_TKc"/>
    <property type="match status" value="1"/>
</dbReference>
<evidence type="ECO:0000256" key="9">
    <source>
        <dbReference type="ARBA" id="ARBA00022741"/>
    </source>
</evidence>
<feature type="region of interest" description="Disordered" evidence="18">
    <location>
        <begin position="1064"/>
        <end position="1090"/>
    </location>
</feature>
<feature type="coiled-coil region" evidence="17">
    <location>
        <begin position="822"/>
        <end position="975"/>
    </location>
</feature>
<dbReference type="InterPro" id="IPR050839">
    <property type="entry name" value="Rho-assoc_Ser/Thr_Kinase"/>
</dbReference>
<keyword evidence="14 17" id="KW-0175">Coiled coil</keyword>
<dbReference type="SUPFAM" id="SSF50729">
    <property type="entry name" value="PH domain-like"/>
    <property type="match status" value="1"/>
</dbReference>
<keyword evidence="11" id="KW-0418">Kinase</keyword>
<name>A0A813Y6W1_ADIRI</name>
<accession>A0A813Y6W1</accession>
<evidence type="ECO:0000256" key="13">
    <source>
        <dbReference type="ARBA" id="ARBA00022840"/>
    </source>
</evidence>
<sequence length="1423" mass="166790">MVNNMASTGNDFAQRTRLLEERIVDPRSSISIDSLLDSIVALIYDCEGLKKTKNFDSFHGKFYTSTREIREKRVNFDDFETIKIIGRGAFGTVDLVRRKATGQVYAMKTLSKFEMLKRSDSAFFWEERNIMAFSNSDWIVKLHYAFQDAKNLYMIMDYMPGGDLITLLTRYEISENSARFYCAEVVLALDAIHSMGYIHRDVKPDNMLLDARGHLKLADFGTCIKMDKDGLVRSDTAVGTPDYISPEILKSQSTTGVYGPEVDWWSVGVFLYEMLLGETPFYAESLVGTYHKIMNHRENLVFPEEIPLSSEARALIYAFLSDRSTRLGKNGVVEIKAHTFFTNQNEWTWETIRKASVPIVPPLTNDEDTSNFDEIEKNDGPSEESFSVSKTFVGNQLPFVGFSFSNEQHSNAIDNRSMLTDFFHYSSVNLIRTDNSIEKNQSLLNCLRVFYRVFEMVEPFLDRRSTSNFNNFSNSELEQRLQENERIKNELELRMRRLHEDLNAKCQDEKVLNSKLYELERKNVVLATENKEAQRKYELELENRRTFERNLEELQRLYDNERQVKNQMGVTNREWTEKISNLERQLNEANEKVKIELDSNIRLKKQHQEIQKNCSQMERSYNDLHEKYQELIAVKLKFEKDIISQQGNLDQEKSAKYMALDKIQELEEKCNTMTIELSKYKERDILQMNELTELRQSSVLFEREKLNLQVEIDSLRSKLIEEEVSHQKLQEQFLVEKLKRAGTQYATDEEIKNDSHEMIKDLEKKLDGERASLRRTHEELIQTQKKVRILEMDLKQITTTYNQLIYDHELSKQSNEQIIEQMESDNQRRTQYDKDLKLLQQQLNNSYNKEKQMENELNQLRRENERLHDELRMIQHEYENIKNKVIDYEEQVEVESKFSVLYRTQMNELKDEINELTEKLRQATNDQKNLEDERDNLAKQLEITNVKLKTESLNLNLLQEQCAELEKEKNIMLIEVEALHTDFNGRLALLDSEINTFRDRYEKCQYDLEQAIKDREAMSNKFKPVLDQLHDLERQVPDLRKKADDERAKKEAAVKKLQEIVTNPIQNNPFLSRPTGSSRRHDRDRNERNVARRLEQALEVERLKYKKLQNEKDEELSTLSEDINKLKRELDTRRDELEKYKRILETRGSIDNISLTSEELDDDRDRLESWVQIPTRNIRRGGWKRQFAVIAKNKLLLYNSEKDQLAAVSIDVDKLYHVRAVTQGDVLRVDPNMIPKIFQVLYDSEGQAALNNSTTTMSNSMIHPQEQDRHTGETIEYKGHSFVVVAYRMPTQCETCNRPCYNVFSPPPCLECTRCHVRCHKQHYDDREEFMLPCRVNDKLSVKELLVMCASENEQKQWISKLSKKIPKRGINSQHDQTSSSRTSTTSFRSPNTSISSSASNLFGNNGGQTPKQKSSTLPARAK</sequence>
<dbReference type="Proteomes" id="UP000663852">
    <property type="component" value="Unassembled WGS sequence"/>
</dbReference>
<feature type="compositionally biased region" description="Polar residues" evidence="18">
    <location>
        <begin position="1064"/>
        <end position="1077"/>
    </location>
</feature>
<dbReference type="GO" id="GO:0008270">
    <property type="term" value="F:zinc ion binding"/>
    <property type="evidence" value="ECO:0007669"/>
    <property type="project" value="UniProtKB-KW"/>
</dbReference>
<dbReference type="FunFam" id="1.10.510.10:FF:000047">
    <property type="entry name" value="Rho-associated protein kinase 1"/>
    <property type="match status" value="1"/>
</dbReference>
<dbReference type="PANTHER" id="PTHR22988">
    <property type="entry name" value="MYOTONIC DYSTROPHY S/T KINASE-RELATED"/>
    <property type="match status" value="1"/>
</dbReference>
<dbReference type="InterPro" id="IPR002219">
    <property type="entry name" value="PKC_DAG/PE"/>
</dbReference>
<comment type="subcellular location">
    <subcellularLocation>
        <location evidence="2">Cytoplasm</location>
    </subcellularLocation>
</comment>
<evidence type="ECO:0000256" key="15">
    <source>
        <dbReference type="ARBA" id="ARBA00047899"/>
    </source>
</evidence>
<dbReference type="FunFam" id="3.30.200.20:FF:000017">
    <property type="entry name" value="Non-specific serine/threonine protein kinase"/>
    <property type="match status" value="1"/>
</dbReference>
<feature type="compositionally biased region" description="Polar residues" evidence="18">
    <location>
        <begin position="1401"/>
        <end position="1423"/>
    </location>
</feature>
<evidence type="ECO:0000256" key="14">
    <source>
        <dbReference type="ARBA" id="ARBA00023054"/>
    </source>
</evidence>
<keyword evidence="12" id="KW-0862">Zinc</keyword>
<comment type="caution">
    <text evidence="23">The sequence shown here is derived from an EMBL/GenBank/DDBJ whole genome shotgun (WGS) entry which is preliminary data.</text>
</comment>
<dbReference type="Gene3D" id="1.10.510.10">
    <property type="entry name" value="Transferase(Phosphotransferase) domain 1"/>
    <property type="match status" value="1"/>
</dbReference>
<evidence type="ECO:0000256" key="6">
    <source>
        <dbReference type="ARBA" id="ARBA00022553"/>
    </source>
</evidence>
<feature type="region of interest" description="Disordered" evidence="18">
    <location>
        <begin position="1366"/>
        <end position="1423"/>
    </location>
</feature>
<evidence type="ECO:0000313" key="23">
    <source>
        <dbReference type="EMBL" id="CAF0877733.1"/>
    </source>
</evidence>
<dbReference type="EC" id="2.7.11.1" evidence="3"/>
<dbReference type="Pfam" id="PF00069">
    <property type="entry name" value="Pkinase"/>
    <property type="match status" value="1"/>
</dbReference>
<evidence type="ECO:0000259" key="21">
    <source>
        <dbReference type="PROSITE" id="PS50081"/>
    </source>
</evidence>
<dbReference type="PROSITE" id="PS50003">
    <property type="entry name" value="PH_DOMAIN"/>
    <property type="match status" value="1"/>
</dbReference>
<dbReference type="PROSITE" id="PS50011">
    <property type="entry name" value="PROTEIN_KINASE_DOM"/>
    <property type="match status" value="1"/>
</dbReference>
<feature type="domain" description="PH" evidence="19">
    <location>
        <begin position="1164"/>
        <end position="1367"/>
    </location>
</feature>
<dbReference type="InterPro" id="IPR011009">
    <property type="entry name" value="Kinase-like_dom_sf"/>
</dbReference>
<dbReference type="OrthoDB" id="2156623at2759"/>
<dbReference type="InterPro" id="IPR001849">
    <property type="entry name" value="PH_domain"/>
</dbReference>
<feature type="domain" description="Phorbol-ester/DAG-type" evidence="21">
    <location>
        <begin position="1279"/>
        <end position="1334"/>
    </location>
</feature>
<dbReference type="GO" id="GO:0048598">
    <property type="term" value="P:embryonic morphogenesis"/>
    <property type="evidence" value="ECO:0007669"/>
    <property type="project" value="TreeGrafter"/>
</dbReference>
<dbReference type="InterPro" id="IPR008271">
    <property type="entry name" value="Ser/Thr_kinase_AS"/>
</dbReference>
<dbReference type="InterPro" id="IPR057529">
    <property type="entry name" value="MRCK/ROCK_PH"/>
</dbReference>
<evidence type="ECO:0000259" key="20">
    <source>
        <dbReference type="PROSITE" id="PS50011"/>
    </source>
</evidence>
<evidence type="ECO:0000256" key="2">
    <source>
        <dbReference type="ARBA" id="ARBA00004496"/>
    </source>
</evidence>
<dbReference type="PROSITE" id="PS51285">
    <property type="entry name" value="AGC_KINASE_CTER"/>
    <property type="match status" value="1"/>
</dbReference>
<feature type="compositionally biased region" description="Low complexity" evidence="18">
    <location>
        <begin position="1378"/>
        <end position="1400"/>
    </location>
</feature>
<dbReference type="GO" id="GO:0031032">
    <property type="term" value="P:actomyosin structure organization"/>
    <property type="evidence" value="ECO:0007669"/>
    <property type="project" value="TreeGrafter"/>
</dbReference>
<evidence type="ECO:0000256" key="10">
    <source>
        <dbReference type="ARBA" id="ARBA00022771"/>
    </source>
</evidence>
<evidence type="ECO:0000256" key="7">
    <source>
        <dbReference type="ARBA" id="ARBA00022679"/>
    </source>
</evidence>
<feature type="domain" description="AGC-kinase C-terminal" evidence="22">
    <location>
        <begin position="345"/>
        <end position="414"/>
    </location>
</feature>
<comment type="catalytic activity">
    <reaction evidence="16">
        <text>L-seryl-[protein] + ATP = O-phospho-L-seryl-[protein] + ADP + H(+)</text>
        <dbReference type="Rhea" id="RHEA:17989"/>
        <dbReference type="Rhea" id="RHEA-COMP:9863"/>
        <dbReference type="Rhea" id="RHEA-COMP:11604"/>
        <dbReference type="ChEBI" id="CHEBI:15378"/>
        <dbReference type="ChEBI" id="CHEBI:29999"/>
        <dbReference type="ChEBI" id="CHEBI:30616"/>
        <dbReference type="ChEBI" id="CHEBI:83421"/>
        <dbReference type="ChEBI" id="CHEBI:456216"/>
        <dbReference type="EC" id="2.7.11.1"/>
    </reaction>
</comment>
<feature type="compositionally biased region" description="Basic and acidic residues" evidence="18">
    <location>
        <begin position="1079"/>
        <end position="1090"/>
    </location>
</feature>
<feature type="coiled-coil region" evidence="17">
    <location>
        <begin position="1091"/>
        <end position="1147"/>
    </location>
</feature>
<keyword evidence="4" id="KW-0963">Cytoplasm</keyword>
<evidence type="ECO:0000256" key="16">
    <source>
        <dbReference type="ARBA" id="ARBA00048679"/>
    </source>
</evidence>
<gene>
    <name evidence="23" type="ORF">EDS130_LOCUS8626</name>
</gene>
<evidence type="ECO:0000256" key="17">
    <source>
        <dbReference type="SAM" id="Coils"/>
    </source>
</evidence>
<dbReference type="GO" id="GO:0005737">
    <property type="term" value="C:cytoplasm"/>
    <property type="evidence" value="ECO:0007669"/>
    <property type="project" value="UniProtKB-SubCell"/>
</dbReference>
<comment type="cofactor">
    <cofactor evidence="1">
        <name>Mg(2+)</name>
        <dbReference type="ChEBI" id="CHEBI:18420"/>
    </cofactor>
</comment>
<dbReference type="GO" id="GO:0000281">
    <property type="term" value="P:mitotic cytokinesis"/>
    <property type="evidence" value="ECO:0007669"/>
    <property type="project" value="TreeGrafter"/>
</dbReference>
<proteinExistence type="predicted"/>
<keyword evidence="7" id="KW-0808">Transferase</keyword>